<comment type="caution">
    <text evidence="1">The sequence shown here is derived from an EMBL/GenBank/DDBJ whole genome shotgun (WGS) entry which is preliminary data.</text>
</comment>
<reference evidence="1 2" key="1">
    <citation type="submission" date="2013-02" db="EMBL/GenBank/DDBJ databases">
        <title>Co-occurrence of anaerobic bacteria in colorectal carcinomas.</title>
        <authorList>
            <person name="Holt R.A."/>
            <person name="Warren R.L."/>
            <person name="Allen-Vercoe E."/>
            <person name="Pleasance S."/>
            <person name="Freeman D.J."/>
            <person name="Watson P."/>
            <person name="Moore R."/>
            <person name="Cochrane K."/>
        </authorList>
    </citation>
    <scope>NUCLEOTIDE SEQUENCE [LARGE SCALE GENOMIC DNA]</scope>
    <source>
        <strain evidence="1 2">CC57C</strain>
    </source>
</reference>
<dbReference type="AlphaFoldDB" id="M3IMX4"/>
<proteinExistence type="predicted"/>
<dbReference type="RefSeq" id="WP_002950389.1">
    <property type="nucleotide sequence ID" value="NZ_AOTD01000014.1"/>
</dbReference>
<evidence type="ECO:0000313" key="2">
    <source>
        <dbReference type="Proteomes" id="UP000011782"/>
    </source>
</evidence>
<gene>
    <name evidence="1" type="ORF">H740_00917</name>
</gene>
<protein>
    <submittedName>
        <fullName evidence="1">Uncharacterized protein</fullName>
    </submittedName>
</protein>
<evidence type="ECO:0000313" key="1">
    <source>
        <dbReference type="EMBL" id="EMG31506.1"/>
    </source>
</evidence>
<accession>M3IMX4</accession>
<dbReference type="OrthoDB" id="9814970at2"/>
<organism evidence="1 2">
    <name type="scientific">Campylobacter showae CC57C</name>
    <dbReference type="NCBI Taxonomy" id="1073353"/>
    <lineage>
        <taxon>Bacteria</taxon>
        <taxon>Pseudomonadati</taxon>
        <taxon>Campylobacterota</taxon>
        <taxon>Epsilonproteobacteria</taxon>
        <taxon>Campylobacterales</taxon>
        <taxon>Campylobacteraceae</taxon>
        <taxon>Campylobacter</taxon>
    </lineage>
</organism>
<name>M3IMX4_9BACT</name>
<dbReference type="EMBL" id="AOTD01000014">
    <property type="protein sequence ID" value="EMG31506.1"/>
    <property type="molecule type" value="Genomic_DNA"/>
</dbReference>
<dbReference type="STRING" id="1073353.H740_00917"/>
<dbReference type="Proteomes" id="UP000011782">
    <property type="component" value="Unassembled WGS sequence"/>
</dbReference>
<sequence>MKIELITMRFVENLKYLQEKVGIENIIFCGNDKQNEFLYVQYDAKNYGIAYSNLGVKAQVSIDIEKKYFT</sequence>